<dbReference type="RefSeq" id="WP_182504106.1">
    <property type="nucleotide sequence ID" value="NZ_JACJHX010000033.1"/>
</dbReference>
<dbReference type="SUPFAM" id="SSF51261">
    <property type="entry name" value="Duplicated hybrid motif"/>
    <property type="match status" value="1"/>
</dbReference>
<dbReference type="Gene3D" id="2.70.70.10">
    <property type="entry name" value="Glucose Permease (Domain IIA)"/>
    <property type="match status" value="1"/>
</dbReference>
<proteinExistence type="predicted"/>
<evidence type="ECO:0000313" key="2">
    <source>
        <dbReference type="Proteomes" id="UP000626697"/>
    </source>
</evidence>
<sequence length="75" mass="8423">MRADTIKEEMKVLMKNGTVINPTKSNVEKEDSIEETATSRRSFEQFASPCAGTLMSVEDIPDEFFSSKMMGEALR</sequence>
<reference evidence="1 2" key="1">
    <citation type="submission" date="2020-08" db="EMBL/GenBank/DDBJ databases">
        <title>Genomic Encyclopedia of Type Strains, Phase IV (KMG-IV): sequencing the most valuable type-strain genomes for metagenomic binning, comparative biology and taxonomic classification.</title>
        <authorList>
            <person name="Goeker M."/>
        </authorList>
    </citation>
    <scope>NUCLEOTIDE SEQUENCE [LARGE SCALE GENOMIC DNA]</scope>
    <source>
        <strain evidence="1 2">DSM 105481</strain>
    </source>
</reference>
<dbReference type="EMBL" id="JACJHX010000033">
    <property type="protein sequence ID" value="MBA9029344.1"/>
    <property type="molecule type" value="Genomic_DNA"/>
</dbReference>
<gene>
    <name evidence="1" type="ORF">HNP81_004717</name>
</gene>
<evidence type="ECO:0000313" key="1">
    <source>
        <dbReference type="EMBL" id="MBA9029344.1"/>
    </source>
</evidence>
<organism evidence="1 2">
    <name type="scientific">Peribacillus huizhouensis</name>
    <dbReference type="NCBI Taxonomy" id="1501239"/>
    <lineage>
        <taxon>Bacteria</taxon>
        <taxon>Bacillati</taxon>
        <taxon>Bacillota</taxon>
        <taxon>Bacilli</taxon>
        <taxon>Bacillales</taxon>
        <taxon>Bacillaceae</taxon>
        <taxon>Peribacillus</taxon>
    </lineage>
</organism>
<dbReference type="Proteomes" id="UP000626697">
    <property type="component" value="Unassembled WGS sequence"/>
</dbReference>
<protein>
    <submittedName>
        <fullName evidence="1">Uncharacterized protein</fullName>
    </submittedName>
</protein>
<name>A0ABR6CWE2_9BACI</name>
<comment type="caution">
    <text evidence="1">The sequence shown here is derived from an EMBL/GenBank/DDBJ whole genome shotgun (WGS) entry which is preliminary data.</text>
</comment>
<keyword evidence="2" id="KW-1185">Reference proteome</keyword>
<accession>A0ABR6CWE2</accession>
<dbReference type="InterPro" id="IPR011055">
    <property type="entry name" value="Dup_hybrid_motif"/>
</dbReference>